<evidence type="ECO:0000313" key="2">
    <source>
        <dbReference type="Proteomes" id="UP000799118"/>
    </source>
</evidence>
<gene>
    <name evidence="1" type="ORF">BT96DRAFT_937416</name>
</gene>
<proteinExistence type="predicted"/>
<organism evidence="1 2">
    <name type="scientific">Gymnopus androsaceus JB14</name>
    <dbReference type="NCBI Taxonomy" id="1447944"/>
    <lineage>
        <taxon>Eukaryota</taxon>
        <taxon>Fungi</taxon>
        <taxon>Dikarya</taxon>
        <taxon>Basidiomycota</taxon>
        <taxon>Agaricomycotina</taxon>
        <taxon>Agaricomycetes</taxon>
        <taxon>Agaricomycetidae</taxon>
        <taxon>Agaricales</taxon>
        <taxon>Marasmiineae</taxon>
        <taxon>Omphalotaceae</taxon>
        <taxon>Gymnopus</taxon>
    </lineage>
</organism>
<sequence length="107" mass="12699">MPAIHHLDVGINYEAQKGLLHAQSTLNISLLLYSDDWERRTMMKFKVDVGEEVSLDVWETSRALKDCPEYFWIFNVTQEWKIAVEINNKHNPEEKKNWKDYSIHPKP</sequence>
<evidence type="ECO:0000313" key="1">
    <source>
        <dbReference type="EMBL" id="KAE9402114.1"/>
    </source>
</evidence>
<accession>A0A6A4HZE2</accession>
<protein>
    <submittedName>
        <fullName evidence="1">Uncharacterized protein</fullName>
    </submittedName>
</protein>
<dbReference type="Proteomes" id="UP000799118">
    <property type="component" value="Unassembled WGS sequence"/>
</dbReference>
<keyword evidence="2" id="KW-1185">Reference proteome</keyword>
<dbReference type="AlphaFoldDB" id="A0A6A4HZE2"/>
<reference evidence="1" key="1">
    <citation type="journal article" date="2019" name="Environ. Microbiol.">
        <title>Fungal ecological strategies reflected in gene transcription - a case study of two litter decomposers.</title>
        <authorList>
            <person name="Barbi F."/>
            <person name="Kohler A."/>
            <person name="Barry K."/>
            <person name="Baskaran P."/>
            <person name="Daum C."/>
            <person name="Fauchery L."/>
            <person name="Ihrmark K."/>
            <person name="Kuo A."/>
            <person name="LaButti K."/>
            <person name="Lipzen A."/>
            <person name="Morin E."/>
            <person name="Grigoriev I.V."/>
            <person name="Henrissat B."/>
            <person name="Lindahl B."/>
            <person name="Martin F."/>
        </authorList>
    </citation>
    <scope>NUCLEOTIDE SEQUENCE</scope>
    <source>
        <strain evidence="1">JB14</strain>
    </source>
</reference>
<name>A0A6A4HZE2_9AGAR</name>
<dbReference type="EMBL" id="ML769438">
    <property type="protein sequence ID" value="KAE9402114.1"/>
    <property type="molecule type" value="Genomic_DNA"/>
</dbReference>